<dbReference type="EMBL" id="UINC01022896">
    <property type="protein sequence ID" value="SVA93464.1"/>
    <property type="molecule type" value="Genomic_DNA"/>
</dbReference>
<dbReference type="AlphaFoldDB" id="A0A381ZWJ7"/>
<protein>
    <submittedName>
        <fullName evidence="1">Uncharacterized protein</fullName>
    </submittedName>
</protein>
<sequence>HGYTLYTLFHPVRLREYLAESVNSM</sequence>
<evidence type="ECO:0000313" key="1">
    <source>
        <dbReference type="EMBL" id="SVA93464.1"/>
    </source>
</evidence>
<proteinExistence type="predicted"/>
<gene>
    <name evidence="1" type="ORF">METZ01_LOCUS146318</name>
</gene>
<accession>A0A381ZWJ7</accession>
<name>A0A381ZWJ7_9ZZZZ</name>
<reference evidence="1" key="1">
    <citation type="submission" date="2018-05" db="EMBL/GenBank/DDBJ databases">
        <authorList>
            <person name="Lanie J.A."/>
            <person name="Ng W.-L."/>
            <person name="Kazmierczak K.M."/>
            <person name="Andrzejewski T.M."/>
            <person name="Davidsen T.M."/>
            <person name="Wayne K.J."/>
            <person name="Tettelin H."/>
            <person name="Glass J.I."/>
            <person name="Rusch D."/>
            <person name="Podicherti R."/>
            <person name="Tsui H.-C.T."/>
            <person name="Winkler M.E."/>
        </authorList>
    </citation>
    <scope>NUCLEOTIDE SEQUENCE</scope>
</reference>
<feature type="non-terminal residue" evidence="1">
    <location>
        <position position="1"/>
    </location>
</feature>
<feature type="non-terminal residue" evidence="1">
    <location>
        <position position="25"/>
    </location>
</feature>
<organism evidence="1">
    <name type="scientific">marine metagenome</name>
    <dbReference type="NCBI Taxonomy" id="408172"/>
    <lineage>
        <taxon>unclassified sequences</taxon>
        <taxon>metagenomes</taxon>
        <taxon>ecological metagenomes</taxon>
    </lineage>
</organism>